<reference evidence="2" key="2">
    <citation type="submission" date="2018-05" db="EMBL/GenBank/DDBJ databases">
        <title>OmerRS3 (Oryza meridionalis Reference Sequence Version 3).</title>
        <authorList>
            <person name="Zhang J."/>
            <person name="Kudrna D."/>
            <person name="Lee S."/>
            <person name="Talag J."/>
            <person name="Welchert J."/>
            <person name="Wing R.A."/>
        </authorList>
    </citation>
    <scope>NUCLEOTIDE SEQUENCE [LARGE SCALE GENOMIC DNA]</scope>
    <source>
        <strain evidence="2">cv. OR44</strain>
    </source>
</reference>
<dbReference type="Gramene" id="OMERI12G09570.1">
    <property type="protein sequence ID" value="OMERI12G09570.1"/>
    <property type="gene ID" value="OMERI12G09570"/>
</dbReference>
<name>A0A0E0FCJ9_9ORYZ</name>
<keyword evidence="3" id="KW-1185">Reference proteome</keyword>
<dbReference type="AlphaFoldDB" id="A0A0E0FCJ9"/>
<feature type="region of interest" description="Disordered" evidence="1">
    <location>
        <begin position="99"/>
        <end position="131"/>
    </location>
</feature>
<evidence type="ECO:0000313" key="2">
    <source>
        <dbReference type="EnsemblPlants" id="OMERI12G09570.1"/>
    </source>
</evidence>
<accession>A0A0E0FCJ9</accession>
<evidence type="ECO:0000313" key="3">
    <source>
        <dbReference type="Proteomes" id="UP000008021"/>
    </source>
</evidence>
<proteinExistence type="predicted"/>
<dbReference type="EnsemblPlants" id="OMERI12G09570.1">
    <property type="protein sequence ID" value="OMERI12G09570.1"/>
    <property type="gene ID" value="OMERI12G09570"/>
</dbReference>
<feature type="compositionally biased region" description="Low complexity" evidence="1">
    <location>
        <begin position="102"/>
        <end position="111"/>
    </location>
</feature>
<sequence length="168" mass="18464">MWKAVGCSGPDVSAARGSHGSVARQVRALPARQQVLLGSPPWRLRRRRRPQGNNAEVGGGASVRVTGRPELPIATELRGLATRQRQRLFVTVPLGLCRGTRRSSSSRMGRQSTRRRRRAPKNGTGDDDDDDAMLLLIPVNNKTCSCCALLAIYGKLMIRVKYECTISK</sequence>
<organism evidence="2">
    <name type="scientific">Oryza meridionalis</name>
    <dbReference type="NCBI Taxonomy" id="40149"/>
    <lineage>
        <taxon>Eukaryota</taxon>
        <taxon>Viridiplantae</taxon>
        <taxon>Streptophyta</taxon>
        <taxon>Embryophyta</taxon>
        <taxon>Tracheophyta</taxon>
        <taxon>Spermatophyta</taxon>
        <taxon>Magnoliopsida</taxon>
        <taxon>Liliopsida</taxon>
        <taxon>Poales</taxon>
        <taxon>Poaceae</taxon>
        <taxon>BOP clade</taxon>
        <taxon>Oryzoideae</taxon>
        <taxon>Oryzeae</taxon>
        <taxon>Oryzinae</taxon>
        <taxon>Oryza</taxon>
    </lineage>
</organism>
<dbReference type="HOGENOM" id="CLU_1589060_0_0_1"/>
<protein>
    <submittedName>
        <fullName evidence="2">Uncharacterized protein</fullName>
    </submittedName>
</protein>
<feature type="region of interest" description="Disordered" evidence="1">
    <location>
        <begin position="44"/>
        <end position="64"/>
    </location>
</feature>
<dbReference type="Proteomes" id="UP000008021">
    <property type="component" value="Chromosome 12"/>
</dbReference>
<reference evidence="2" key="1">
    <citation type="submission" date="2015-04" db="UniProtKB">
        <authorList>
            <consortium name="EnsemblPlants"/>
        </authorList>
    </citation>
    <scope>IDENTIFICATION</scope>
</reference>
<evidence type="ECO:0000256" key="1">
    <source>
        <dbReference type="SAM" id="MobiDB-lite"/>
    </source>
</evidence>